<reference evidence="2 3" key="1">
    <citation type="journal article" date="2017" name="ISME J.">
        <title>Energy and carbon metabolisms in a deep terrestrial subsurface fluid microbial community.</title>
        <authorList>
            <person name="Momper L."/>
            <person name="Jungbluth S.P."/>
            <person name="Lee M.D."/>
            <person name="Amend J.P."/>
        </authorList>
    </citation>
    <scope>NUCLEOTIDE SEQUENCE [LARGE SCALE GENOMIC DNA]</scope>
    <source>
        <strain evidence="2">SURF_5</strain>
    </source>
</reference>
<keyword evidence="1" id="KW-0472">Membrane</keyword>
<keyword evidence="1" id="KW-1133">Transmembrane helix</keyword>
<dbReference type="AlphaFoldDB" id="A0A3A4NL22"/>
<name>A0A3A4NL22_ABYX5</name>
<feature type="transmembrane region" description="Helical" evidence="1">
    <location>
        <begin position="26"/>
        <end position="44"/>
    </location>
</feature>
<keyword evidence="1" id="KW-0812">Transmembrane</keyword>
<proteinExistence type="predicted"/>
<evidence type="ECO:0000256" key="1">
    <source>
        <dbReference type="SAM" id="Phobius"/>
    </source>
</evidence>
<dbReference type="Proteomes" id="UP000265882">
    <property type="component" value="Unassembled WGS sequence"/>
</dbReference>
<evidence type="ECO:0000313" key="3">
    <source>
        <dbReference type="Proteomes" id="UP000265882"/>
    </source>
</evidence>
<accession>A0A3A4NL22</accession>
<organism evidence="2 3">
    <name type="scientific">Abyssobacteria bacterium (strain SURF_5)</name>
    <dbReference type="NCBI Taxonomy" id="2093360"/>
    <lineage>
        <taxon>Bacteria</taxon>
        <taxon>Pseudomonadati</taxon>
        <taxon>Candidatus Hydrogenedentota</taxon>
        <taxon>Candidatus Abyssobacteria</taxon>
    </lineage>
</organism>
<dbReference type="EMBL" id="QZKU01000096">
    <property type="protein sequence ID" value="RJP18846.1"/>
    <property type="molecule type" value="Genomic_DNA"/>
</dbReference>
<feature type="transmembrane region" description="Helical" evidence="1">
    <location>
        <begin position="50"/>
        <end position="68"/>
    </location>
</feature>
<dbReference type="PANTHER" id="PTHR31033">
    <property type="entry name" value="PROTEIN, PUTATIVE-RELATED"/>
    <property type="match status" value="1"/>
</dbReference>
<dbReference type="PANTHER" id="PTHR31033:SF18">
    <property type="entry name" value="OS06G0115800 PROTEIN"/>
    <property type="match status" value="1"/>
</dbReference>
<gene>
    <name evidence="2" type="ORF">C4520_13760</name>
</gene>
<comment type="caution">
    <text evidence="2">The sequence shown here is derived from an EMBL/GenBank/DDBJ whole genome shotgun (WGS) entry which is preliminary data.</text>
</comment>
<protein>
    <submittedName>
        <fullName evidence="2">Uncharacterized protein</fullName>
    </submittedName>
</protein>
<evidence type="ECO:0000313" key="2">
    <source>
        <dbReference type="EMBL" id="RJP18846.1"/>
    </source>
</evidence>
<sequence>MAVFTVAINLPFGFLRSKAEKFSLRWFLYIHIPVPLIFLLRRAFLVKPAVVPLLVAAAVAGQLWGGRLNRDNSRRD</sequence>